<evidence type="ECO:0000256" key="1">
    <source>
        <dbReference type="ARBA" id="ARBA00004202"/>
    </source>
</evidence>
<keyword evidence="6" id="KW-1278">Translocase</keyword>
<dbReference type="GO" id="GO:0043190">
    <property type="term" value="C:ATP-binding cassette (ABC) transporter complex"/>
    <property type="evidence" value="ECO:0007669"/>
    <property type="project" value="TreeGrafter"/>
</dbReference>
<dbReference type="KEGG" id="amt:Amet_4446"/>
<dbReference type="GO" id="GO:0042626">
    <property type="term" value="F:ATPase-coupled transmembrane transporter activity"/>
    <property type="evidence" value="ECO:0007669"/>
    <property type="project" value="TreeGrafter"/>
</dbReference>
<dbReference type="GO" id="GO:0005524">
    <property type="term" value="F:ATP binding"/>
    <property type="evidence" value="ECO:0007669"/>
    <property type="project" value="UniProtKB-UniRule"/>
</dbReference>
<evidence type="ECO:0000256" key="7">
    <source>
        <dbReference type="ARBA" id="ARBA00023136"/>
    </source>
</evidence>
<dbReference type="SUPFAM" id="SSF52540">
    <property type="entry name" value="P-loop containing nucleoside triphosphate hydrolases"/>
    <property type="match status" value="1"/>
</dbReference>
<dbReference type="PANTHER" id="PTHR43553">
    <property type="entry name" value="HEAVY METAL TRANSPORTER"/>
    <property type="match status" value="1"/>
</dbReference>
<dbReference type="FunFam" id="3.40.50.300:FF:000224">
    <property type="entry name" value="Energy-coupling factor transporter ATP-binding protein EcfA"/>
    <property type="match status" value="1"/>
</dbReference>
<evidence type="ECO:0000313" key="11">
    <source>
        <dbReference type="Proteomes" id="UP000001572"/>
    </source>
</evidence>
<dbReference type="NCBIfam" id="NF010158">
    <property type="entry name" value="PRK13637.1"/>
    <property type="match status" value="1"/>
</dbReference>
<dbReference type="InterPro" id="IPR017871">
    <property type="entry name" value="ABC_transporter-like_CS"/>
</dbReference>
<dbReference type="Proteomes" id="UP000001572">
    <property type="component" value="Chromosome"/>
</dbReference>
<dbReference type="EC" id="7.-.-.-" evidence="8"/>
<dbReference type="OrthoDB" id="9784332at2"/>
<evidence type="ECO:0000313" key="10">
    <source>
        <dbReference type="EMBL" id="ABR50518.1"/>
    </source>
</evidence>
<accession>A6TWF0</accession>
<gene>
    <name evidence="10" type="ordered locus">Amet_4446</name>
</gene>
<dbReference type="Gene3D" id="3.40.50.300">
    <property type="entry name" value="P-loop containing nucleotide triphosphate hydrolases"/>
    <property type="match status" value="1"/>
</dbReference>
<keyword evidence="2 8" id="KW-0813">Transport</keyword>
<dbReference type="InterPro" id="IPR015856">
    <property type="entry name" value="ABC_transpr_CbiO/EcfA_su"/>
</dbReference>
<keyword evidence="3 8" id="KW-1003">Cell membrane</keyword>
<keyword evidence="11" id="KW-1185">Reference proteome</keyword>
<dbReference type="HOGENOM" id="CLU_000604_1_22_9"/>
<dbReference type="InterPro" id="IPR027417">
    <property type="entry name" value="P-loop_NTPase"/>
</dbReference>
<dbReference type="PANTHER" id="PTHR43553:SF27">
    <property type="entry name" value="ENERGY-COUPLING FACTOR TRANSPORTER ATP-BINDING PROTEIN ECFA2"/>
    <property type="match status" value="1"/>
</dbReference>
<comment type="similarity">
    <text evidence="8">Belongs to the ABC transporter superfamily. Energy-coupling factor EcfA family.</text>
</comment>
<dbReference type="AlphaFoldDB" id="A6TWF0"/>
<feature type="domain" description="ABC transporter" evidence="9">
    <location>
        <begin position="3"/>
        <end position="245"/>
    </location>
</feature>
<evidence type="ECO:0000256" key="2">
    <source>
        <dbReference type="ARBA" id="ARBA00022448"/>
    </source>
</evidence>
<dbReference type="InterPro" id="IPR050095">
    <property type="entry name" value="ECF_ABC_transporter_ATP-bd"/>
</dbReference>
<dbReference type="NCBIfam" id="TIGR04521">
    <property type="entry name" value="ECF_ATPase_2"/>
    <property type="match status" value="1"/>
</dbReference>
<dbReference type="EMBL" id="CP000724">
    <property type="protein sequence ID" value="ABR50518.1"/>
    <property type="molecule type" value="Genomic_DNA"/>
</dbReference>
<name>A6TWF0_ALKMQ</name>
<comment type="subcellular location">
    <subcellularLocation>
        <location evidence="1 8">Cell membrane</location>
        <topology evidence="1 8">Peripheral membrane protein</topology>
    </subcellularLocation>
</comment>
<dbReference type="InterPro" id="IPR003593">
    <property type="entry name" value="AAA+_ATPase"/>
</dbReference>
<keyword evidence="4 8" id="KW-0547">Nucleotide-binding</keyword>
<dbReference type="Pfam" id="PF00005">
    <property type="entry name" value="ABC_tran"/>
    <property type="match status" value="1"/>
</dbReference>
<dbReference type="InterPro" id="IPR003439">
    <property type="entry name" value="ABC_transporter-like_ATP-bd"/>
</dbReference>
<proteinExistence type="inferred from homology"/>
<evidence type="ECO:0000256" key="5">
    <source>
        <dbReference type="ARBA" id="ARBA00022840"/>
    </source>
</evidence>
<comment type="subunit">
    <text evidence="8">Forms a stable energy-coupling factor (ECF) transporter complex composed of 2 membrane-embedded substrate-binding proteins (S component), 2 ATP-binding proteins (A component) and 2 transmembrane proteins (T component).</text>
</comment>
<sequence length="287" mass="32108">MSIKIQGLTHIYNPGSPFETKALDNIELEVKDGEFIGLIGHTGSGKSTLIQHLNGLLKPSSGKIIINGFDITEKGVKLQDVRKRVGLVFQYPEHQLFEETVYKDIAFGPINLGLSDGEIEDRVKESMALVKLSYEDLKERSPFEISGGQRRRVAIAGVLAMKPEVLILDEPTAGLDPRARDEILEQVQLLHQQYQNTVILVSHSMEDVAKLVERIIVMHQGKVVLSGGPRDVFKEVEKLESIGLGVPQITYLMKNLKNQGVHLRDDILTVEEAKEEILKWIRSQNDA</sequence>
<keyword evidence="7 8" id="KW-0472">Membrane</keyword>
<dbReference type="RefSeq" id="WP_012065410.1">
    <property type="nucleotide sequence ID" value="NC_009633.1"/>
</dbReference>
<comment type="function">
    <text evidence="8">ATP-binding (A) component of a common energy-coupling factor (ECF) ABC-transporter complex.</text>
</comment>
<evidence type="ECO:0000259" key="9">
    <source>
        <dbReference type="PROSITE" id="PS50893"/>
    </source>
</evidence>
<evidence type="ECO:0000256" key="6">
    <source>
        <dbReference type="ARBA" id="ARBA00022967"/>
    </source>
</evidence>
<dbReference type="InterPro" id="IPR030946">
    <property type="entry name" value="EcfA2"/>
</dbReference>
<protein>
    <recommendedName>
        <fullName evidence="8">Energy-coupling factor transporter ATP-binding protein EcfA2</fullName>
        <ecNumber evidence="8">7.-.-.-</ecNumber>
    </recommendedName>
</protein>
<dbReference type="PROSITE" id="PS00211">
    <property type="entry name" value="ABC_TRANSPORTER_1"/>
    <property type="match status" value="1"/>
</dbReference>
<keyword evidence="5 8" id="KW-0067">ATP-binding</keyword>
<evidence type="ECO:0000256" key="8">
    <source>
        <dbReference type="RuleBase" id="RU365104"/>
    </source>
</evidence>
<dbReference type="STRING" id="293826.Amet_4446"/>
<organism evidence="10 11">
    <name type="scientific">Alkaliphilus metalliredigens (strain QYMF)</name>
    <dbReference type="NCBI Taxonomy" id="293826"/>
    <lineage>
        <taxon>Bacteria</taxon>
        <taxon>Bacillati</taxon>
        <taxon>Bacillota</taxon>
        <taxon>Clostridia</taxon>
        <taxon>Peptostreptococcales</taxon>
        <taxon>Natronincolaceae</taxon>
        <taxon>Alkaliphilus</taxon>
    </lineage>
</organism>
<evidence type="ECO:0000256" key="3">
    <source>
        <dbReference type="ARBA" id="ARBA00022475"/>
    </source>
</evidence>
<dbReference type="GO" id="GO:0016887">
    <property type="term" value="F:ATP hydrolysis activity"/>
    <property type="evidence" value="ECO:0007669"/>
    <property type="project" value="InterPro"/>
</dbReference>
<evidence type="ECO:0000256" key="4">
    <source>
        <dbReference type="ARBA" id="ARBA00022741"/>
    </source>
</evidence>
<dbReference type="SMART" id="SM00382">
    <property type="entry name" value="AAA"/>
    <property type="match status" value="1"/>
</dbReference>
<dbReference type="PROSITE" id="PS50893">
    <property type="entry name" value="ABC_TRANSPORTER_2"/>
    <property type="match status" value="1"/>
</dbReference>
<reference evidence="11" key="1">
    <citation type="journal article" date="2016" name="Genome Announc.">
        <title>Complete genome sequence of Alkaliphilus metalliredigens strain QYMF, an alkaliphilic and metal-reducing bacterium isolated from borax-contaminated leachate ponds.</title>
        <authorList>
            <person name="Hwang C."/>
            <person name="Copeland A."/>
            <person name="Lucas S."/>
            <person name="Lapidus A."/>
            <person name="Barry K."/>
            <person name="Detter J.C."/>
            <person name="Glavina Del Rio T."/>
            <person name="Hammon N."/>
            <person name="Israni S."/>
            <person name="Dalin E."/>
            <person name="Tice H."/>
            <person name="Pitluck S."/>
            <person name="Chertkov O."/>
            <person name="Brettin T."/>
            <person name="Bruce D."/>
            <person name="Han C."/>
            <person name="Schmutz J."/>
            <person name="Larimer F."/>
            <person name="Land M.L."/>
            <person name="Hauser L."/>
            <person name="Kyrpides N."/>
            <person name="Mikhailova N."/>
            <person name="Ye Q."/>
            <person name="Zhou J."/>
            <person name="Richardson P."/>
            <person name="Fields M.W."/>
        </authorList>
    </citation>
    <scope>NUCLEOTIDE SEQUENCE [LARGE SCALE GENOMIC DNA]</scope>
    <source>
        <strain evidence="11">QYMF</strain>
    </source>
</reference>
<dbReference type="eggNOG" id="COG1122">
    <property type="taxonomic scope" value="Bacteria"/>
</dbReference>
<dbReference type="CDD" id="cd03225">
    <property type="entry name" value="ABC_cobalt_CbiO_domain1"/>
    <property type="match status" value="1"/>
</dbReference>